<dbReference type="EMBL" id="VOSL01000047">
    <property type="protein sequence ID" value="TXD36030.1"/>
    <property type="molecule type" value="Genomic_DNA"/>
</dbReference>
<name>A0A5C6X8F6_9DELT</name>
<protein>
    <submittedName>
        <fullName evidence="1">Uncharacterized protein</fullName>
    </submittedName>
</protein>
<dbReference type="RefSeq" id="WP_146974452.1">
    <property type="nucleotide sequence ID" value="NZ_VOSL01000047.1"/>
</dbReference>
<dbReference type="OrthoDB" id="5508020at2"/>
<dbReference type="AlphaFoldDB" id="A0A5C6X8F6"/>
<comment type="caution">
    <text evidence="1">The sequence shown here is derived from an EMBL/GenBank/DDBJ whole genome shotgun (WGS) entry which is preliminary data.</text>
</comment>
<accession>A0A5C6X8F6</accession>
<reference evidence="1 2" key="1">
    <citation type="submission" date="2019-08" db="EMBL/GenBank/DDBJ databases">
        <title>Bradymonadales sp. TMQ2.</title>
        <authorList>
            <person name="Liang Q."/>
        </authorList>
    </citation>
    <scope>NUCLEOTIDE SEQUENCE [LARGE SCALE GENOMIC DNA]</scope>
    <source>
        <strain evidence="1 2">TMQ2</strain>
    </source>
</reference>
<evidence type="ECO:0000313" key="1">
    <source>
        <dbReference type="EMBL" id="TXD36030.1"/>
    </source>
</evidence>
<proteinExistence type="predicted"/>
<organism evidence="1 2">
    <name type="scientific">Lujinxingia vulgaris</name>
    <dbReference type="NCBI Taxonomy" id="2600176"/>
    <lineage>
        <taxon>Bacteria</taxon>
        <taxon>Deltaproteobacteria</taxon>
        <taxon>Bradymonadales</taxon>
        <taxon>Lujinxingiaceae</taxon>
        <taxon>Lujinxingia</taxon>
    </lineage>
</organism>
<dbReference type="Proteomes" id="UP000321046">
    <property type="component" value="Unassembled WGS sequence"/>
</dbReference>
<evidence type="ECO:0000313" key="2">
    <source>
        <dbReference type="Proteomes" id="UP000321046"/>
    </source>
</evidence>
<sequence>MPSPTLRIWSEHLPLAELTSPPLLQLLARHRIHPIAAIRPDADLHLAATFIRRARALGLEPGIWPLLSPEQGYWPNTTTLPIFAPYTRDLVYELIQRDATPALVAIDLEPPLDALKRLHERVLRPFVPTSPSLHLPRPHRALDLPAAHTLLRDLSTELHRLNIPTLGITLPTAAHDLRDGHNLWQRIARTPWMHIDWPLAGIMTYGSMLSGYSRGLLTPADARYIHWRLLRHLHTHFGHRAHASIGLTGTGVLGDEPAYTSPTELALDLGATLHAGVHDVAVFCLEGILRDSNPERWFSALTRAVPAPPSPSLRTRSLQALASTTRALLLKALPAPSR</sequence>
<gene>
    <name evidence="1" type="ORF">FRC96_10510</name>
</gene>